<proteinExistence type="predicted"/>
<dbReference type="Pfam" id="PF03594">
    <property type="entry name" value="BenE"/>
    <property type="match status" value="1"/>
</dbReference>
<feature type="transmembrane region" description="Helical" evidence="1">
    <location>
        <begin position="320"/>
        <end position="342"/>
    </location>
</feature>
<feature type="transmembrane region" description="Helical" evidence="1">
    <location>
        <begin position="170"/>
        <end position="190"/>
    </location>
</feature>
<protein>
    <submittedName>
        <fullName evidence="2">Benzoate/H(+) symporter BenE family transporter</fullName>
    </submittedName>
</protein>
<accession>A0A9D2ZZ83</accession>
<feature type="transmembrane region" description="Helical" evidence="1">
    <location>
        <begin position="146"/>
        <end position="163"/>
    </location>
</feature>
<dbReference type="InterPro" id="IPR004711">
    <property type="entry name" value="Benzoate_Transporter"/>
</dbReference>
<keyword evidence="1" id="KW-0812">Transmembrane</keyword>
<evidence type="ECO:0000313" key="3">
    <source>
        <dbReference type="Proteomes" id="UP000787156"/>
    </source>
</evidence>
<organism evidence="2 3">
    <name type="scientific">Acinetobacter lwoffii</name>
    <dbReference type="NCBI Taxonomy" id="28090"/>
    <lineage>
        <taxon>Bacteria</taxon>
        <taxon>Pseudomonadati</taxon>
        <taxon>Pseudomonadota</taxon>
        <taxon>Gammaproteobacteria</taxon>
        <taxon>Moraxellales</taxon>
        <taxon>Moraxellaceae</taxon>
        <taxon>Acinetobacter</taxon>
    </lineage>
</organism>
<feature type="transmembrane region" description="Helical" evidence="1">
    <location>
        <begin position="12"/>
        <end position="35"/>
    </location>
</feature>
<dbReference type="GO" id="GO:0042925">
    <property type="term" value="F:benzoate transmembrane transporter activity"/>
    <property type="evidence" value="ECO:0007669"/>
    <property type="project" value="InterPro"/>
</dbReference>
<sequence>MSKLLQDFSLPAVIAGFMTCMIGISVSAVLVIEAAQSLGASPAQISSWLWALGIGIGLSGFLLSWKYKYPISTAWSTAGLALIIASNGHYSLAEAIGAFLVCGLLVVGLGFFGVFERIFQFIPQSLTSAMLAGVLLKFGISVFGSLQQSWTFVLSVLAIYLISKKLSTRYSIVITVFAAIFLCPFFIEFHPPDLNWAIAQPVWTTPEFSLSAILGLALPLLVINLASQYLPGLAVIKSYGYPPKVNPILGWTGMTQAVLAPFGCFSINLAAISAAVSLDAQAHPDPQKRYIAGMSGGLCYMLMGLFAATLSNLLMAFPSILITVLAGIALFGTIGHNIALAFQDSHEREAALMTFLFSASNIQFLGIGSAFWGLLLGILVYLLFKSKPKTA</sequence>
<feature type="transmembrane region" description="Helical" evidence="1">
    <location>
        <begin position="362"/>
        <end position="384"/>
    </location>
</feature>
<reference evidence="2" key="1">
    <citation type="journal article" date="2021" name="PeerJ">
        <title>Extensive microbial diversity within the chicken gut microbiome revealed by metagenomics and culture.</title>
        <authorList>
            <person name="Gilroy R."/>
            <person name="Ravi A."/>
            <person name="Getino M."/>
            <person name="Pursley I."/>
            <person name="Horton D.L."/>
            <person name="Alikhan N.F."/>
            <person name="Baker D."/>
            <person name="Gharbi K."/>
            <person name="Hall N."/>
            <person name="Watson M."/>
            <person name="Adriaenssens E.M."/>
            <person name="Foster-Nyarko E."/>
            <person name="Jarju S."/>
            <person name="Secka A."/>
            <person name="Antonio M."/>
            <person name="Oren A."/>
            <person name="Chaudhuri R.R."/>
            <person name="La Ragione R."/>
            <person name="Hildebrand F."/>
            <person name="Pallen M.J."/>
        </authorList>
    </citation>
    <scope>NUCLEOTIDE SEQUENCE</scope>
    <source>
        <strain evidence="2">CHK135-1449</strain>
    </source>
</reference>
<dbReference type="PANTHER" id="PTHR30199:SF0">
    <property type="entry name" value="INNER MEMBRANE PROTEIN YDCO"/>
    <property type="match status" value="1"/>
</dbReference>
<dbReference type="PANTHER" id="PTHR30199">
    <property type="entry name" value="MFS FAMILY TRANSPORTER, PREDICTED SUBSTRATE BENZOATE"/>
    <property type="match status" value="1"/>
</dbReference>
<feature type="transmembrane region" description="Helical" evidence="1">
    <location>
        <begin position="47"/>
        <end position="65"/>
    </location>
</feature>
<gene>
    <name evidence="2" type="ORF">K8V79_06385</name>
</gene>
<reference evidence="2" key="2">
    <citation type="submission" date="2021-09" db="EMBL/GenBank/DDBJ databases">
        <authorList>
            <person name="Gilroy R."/>
        </authorList>
    </citation>
    <scope>NUCLEOTIDE SEQUENCE</scope>
    <source>
        <strain evidence="2">CHK135-1449</strain>
    </source>
</reference>
<dbReference type="AlphaFoldDB" id="A0A9D2ZZ83"/>
<keyword evidence="1" id="KW-0472">Membrane</keyword>
<comment type="caution">
    <text evidence="2">The sequence shown here is derived from an EMBL/GenBank/DDBJ whole genome shotgun (WGS) entry which is preliminary data.</text>
</comment>
<evidence type="ECO:0000313" key="2">
    <source>
        <dbReference type="EMBL" id="HJF27860.1"/>
    </source>
</evidence>
<feature type="transmembrane region" description="Helical" evidence="1">
    <location>
        <begin position="210"/>
        <end position="236"/>
    </location>
</feature>
<dbReference type="GO" id="GO:0005886">
    <property type="term" value="C:plasma membrane"/>
    <property type="evidence" value="ECO:0007669"/>
    <property type="project" value="TreeGrafter"/>
</dbReference>
<dbReference type="Proteomes" id="UP000787156">
    <property type="component" value="Unassembled WGS sequence"/>
</dbReference>
<dbReference type="NCBIfam" id="TIGR00843">
    <property type="entry name" value="benE"/>
    <property type="match status" value="1"/>
</dbReference>
<feature type="transmembrane region" description="Helical" evidence="1">
    <location>
        <begin position="257"/>
        <end position="278"/>
    </location>
</feature>
<feature type="transmembrane region" description="Helical" evidence="1">
    <location>
        <begin position="96"/>
        <end position="114"/>
    </location>
</feature>
<name>A0A9D2ZZ83_ACILW</name>
<keyword evidence="1" id="KW-1133">Transmembrane helix</keyword>
<dbReference type="EMBL" id="DYWX01000068">
    <property type="protein sequence ID" value="HJF27860.1"/>
    <property type="molecule type" value="Genomic_DNA"/>
</dbReference>
<evidence type="ECO:0000256" key="1">
    <source>
        <dbReference type="SAM" id="Phobius"/>
    </source>
</evidence>
<feature type="transmembrane region" description="Helical" evidence="1">
    <location>
        <begin position="72"/>
        <end position="90"/>
    </location>
</feature>
<feature type="transmembrane region" description="Helical" evidence="1">
    <location>
        <begin position="290"/>
        <end position="308"/>
    </location>
</feature>